<evidence type="ECO:0000313" key="7">
    <source>
        <dbReference type="EMBL" id="KAK3875225.1"/>
    </source>
</evidence>
<protein>
    <recommendedName>
        <fullName evidence="9">Mpv17-like protein 2</fullName>
    </recommendedName>
</protein>
<proteinExistence type="inferred from homology"/>
<comment type="similarity">
    <text evidence="2 6">Belongs to the peroxisomal membrane protein PXMP2/4 family.</text>
</comment>
<dbReference type="Pfam" id="PF04117">
    <property type="entry name" value="Mpv17_PMP22"/>
    <property type="match status" value="1"/>
</dbReference>
<comment type="subcellular location">
    <subcellularLocation>
        <location evidence="1">Membrane</location>
        <topology evidence="1">Multi-pass membrane protein</topology>
    </subcellularLocation>
</comment>
<dbReference type="GO" id="GO:0016020">
    <property type="term" value="C:membrane"/>
    <property type="evidence" value="ECO:0007669"/>
    <property type="project" value="UniProtKB-SubCell"/>
</dbReference>
<dbReference type="InterPro" id="IPR007248">
    <property type="entry name" value="Mpv17_PMP22"/>
</dbReference>
<dbReference type="EMBL" id="JAWQEG010001994">
    <property type="protein sequence ID" value="KAK3875225.1"/>
    <property type="molecule type" value="Genomic_DNA"/>
</dbReference>
<evidence type="ECO:0000256" key="6">
    <source>
        <dbReference type="RuleBase" id="RU363053"/>
    </source>
</evidence>
<evidence type="ECO:0000256" key="3">
    <source>
        <dbReference type="ARBA" id="ARBA00022692"/>
    </source>
</evidence>
<accession>A0AAE1FKM5</accession>
<evidence type="ECO:0000256" key="5">
    <source>
        <dbReference type="ARBA" id="ARBA00023136"/>
    </source>
</evidence>
<dbReference type="PANTHER" id="PTHR11266:SF8">
    <property type="entry name" value="MPV17-LIKE PROTEIN 2"/>
    <property type="match status" value="1"/>
</dbReference>
<comment type="caution">
    <text evidence="7">The sequence shown here is derived from an EMBL/GenBank/DDBJ whole genome shotgun (WGS) entry which is preliminary data.</text>
</comment>
<keyword evidence="3" id="KW-0812">Transmembrane</keyword>
<keyword evidence="4" id="KW-1133">Transmembrane helix</keyword>
<evidence type="ECO:0000256" key="2">
    <source>
        <dbReference type="ARBA" id="ARBA00006824"/>
    </source>
</evidence>
<sequence length="319" mass="36637">MSSSDLMMLYTFASSANRLTDDSRLLTRCLVAQRKPVLAAMIRGVDLVRKVLNSSIIVSSRRLIHTAFSKHLFITNVTISLSLSGFGDLLQQRHNLVYRQQEAWDPARTRHMTCSGITVGALCHHWYNLLDRRLPGRTIQVSLKKLLVDQLLFSPVCLTVFFLSLGLFKGGDWQEFLTDLRHKGWRLYAAEWLVWPPVQLFNFYFLPTKFRVLFDNTASLLFDVYTSHVCYDAKFAEEEEDQGKITGLQKEGKEMSVLDLHEKNSGEGRPSLSYNKHKEEIKENEYKMVPEQNMDGEKRIRKVKTVTFVESGMDCGDAS</sequence>
<dbReference type="GO" id="GO:0005739">
    <property type="term" value="C:mitochondrion"/>
    <property type="evidence" value="ECO:0007669"/>
    <property type="project" value="TreeGrafter"/>
</dbReference>
<gene>
    <name evidence="7" type="ORF">Pcinc_019886</name>
</gene>
<keyword evidence="5" id="KW-0472">Membrane</keyword>
<name>A0AAE1FKM5_PETCI</name>
<reference evidence="7" key="1">
    <citation type="submission" date="2023-10" db="EMBL/GenBank/DDBJ databases">
        <title>Genome assemblies of two species of porcelain crab, Petrolisthes cinctipes and Petrolisthes manimaculis (Anomura: Porcellanidae).</title>
        <authorList>
            <person name="Angst P."/>
        </authorList>
    </citation>
    <scope>NUCLEOTIDE SEQUENCE</scope>
    <source>
        <strain evidence="7">PB745_01</strain>
        <tissue evidence="7">Gill</tissue>
    </source>
</reference>
<organism evidence="7 8">
    <name type="scientific">Petrolisthes cinctipes</name>
    <name type="common">Flat porcelain crab</name>
    <dbReference type="NCBI Taxonomy" id="88211"/>
    <lineage>
        <taxon>Eukaryota</taxon>
        <taxon>Metazoa</taxon>
        <taxon>Ecdysozoa</taxon>
        <taxon>Arthropoda</taxon>
        <taxon>Crustacea</taxon>
        <taxon>Multicrustacea</taxon>
        <taxon>Malacostraca</taxon>
        <taxon>Eumalacostraca</taxon>
        <taxon>Eucarida</taxon>
        <taxon>Decapoda</taxon>
        <taxon>Pleocyemata</taxon>
        <taxon>Anomura</taxon>
        <taxon>Galatheoidea</taxon>
        <taxon>Porcellanidae</taxon>
        <taxon>Petrolisthes</taxon>
    </lineage>
</organism>
<dbReference type="PANTHER" id="PTHR11266">
    <property type="entry name" value="PEROXISOMAL MEMBRANE PROTEIN 2, PXMP2 MPV17"/>
    <property type="match status" value="1"/>
</dbReference>
<dbReference type="AlphaFoldDB" id="A0AAE1FKM5"/>
<dbReference type="GO" id="GO:0061668">
    <property type="term" value="P:mitochondrial ribosome assembly"/>
    <property type="evidence" value="ECO:0007669"/>
    <property type="project" value="TreeGrafter"/>
</dbReference>
<evidence type="ECO:0000256" key="4">
    <source>
        <dbReference type="ARBA" id="ARBA00022989"/>
    </source>
</evidence>
<evidence type="ECO:0008006" key="9">
    <source>
        <dbReference type="Google" id="ProtNLM"/>
    </source>
</evidence>
<keyword evidence="8" id="KW-1185">Reference proteome</keyword>
<dbReference type="Proteomes" id="UP001286313">
    <property type="component" value="Unassembled WGS sequence"/>
</dbReference>
<evidence type="ECO:0000313" key="8">
    <source>
        <dbReference type="Proteomes" id="UP001286313"/>
    </source>
</evidence>
<evidence type="ECO:0000256" key="1">
    <source>
        <dbReference type="ARBA" id="ARBA00004141"/>
    </source>
</evidence>